<evidence type="ECO:0000256" key="1">
    <source>
        <dbReference type="PROSITE-ProRule" id="PRU01005"/>
    </source>
</evidence>
<dbReference type="Proteomes" id="UP000031668">
    <property type="component" value="Unassembled WGS sequence"/>
</dbReference>
<feature type="signal peptide" evidence="3">
    <location>
        <begin position="1"/>
        <end position="18"/>
    </location>
</feature>
<accession>A0A0C2IXG1</accession>
<evidence type="ECO:0000313" key="5">
    <source>
        <dbReference type="EMBL" id="KII70049.1"/>
    </source>
</evidence>
<evidence type="ECO:0000259" key="4">
    <source>
        <dbReference type="PROSITE" id="PS51670"/>
    </source>
</evidence>
<feature type="compositionally biased region" description="Basic and acidic residues" evidence="2">
    <location>
        <begin position="72"/>
        <end position="91"/>
    </location>
</feature>
<dbReference type="Pfam" id="PF01549">
    <property type="entry name" value="ShK"/>
    <property type="match status" value="1"/>
</dbReference>
<feature type="domain" description="ShKT" evidence="4">
    <location>
        <begin position="119"/>
        <end position="153"/>
    </location>
</feature>
<organism evidence="5 6">
    <name type="scientific">Thelohanellus kitauei</name>
    <name type="common">Myxosporean</name>
    <dbReference type="NCBI Taxonomy" id="669202"/>
    <lineage>
        <taxon>Eukaryota</taxon>
        <taxon>Metazoa</taxon>
        <taxon>Cnidaria</taxon>
        <taxon>Myxozoa</taxon>
        <taxon>Myxosporea</taxon>
        <taxon>Bivalvulida</taxon>
        <taxon>Platysporina</taxon>
        <taxon>Myxobolidae</taxon>
        <taxon>Thelohanellus</taxon>
    </lineage>
</organism>
<evidence type="ECO:0000256" key="2">
    <source>
        <dbReference type="SAM" id="MobiDB-lite"/>
    </source>
</evidence>
<feature type="disulfide bond" evidence="1">
    <location>
        <begin position="119"/>
        <end position="153"/>
    </location>
</feature>
<feature type="region of interest" description="Disordered" evidence="2">
    <location>
        <begin position="63"/>
        <end position="108"/>
    </location>
</feature>
<dbReference type="PROSITE" id="PS51670">
    <property type="entry name" value="SHKT"/>
    <property type="match status" value="1"/>
</dbReference>
<name>A0A0C2IXG1_THEKT</name>
<feature type="chain" id="PRO_5002150709" description="ShKT domain-containing protein" evidence="3">
    <location>
        <begin position="19"/>
        <end position="155"/>
    </location>
</feature>
<dbReference type="SMART" id="SM00254">
    <property type="entry name" value="ShKT"/>
    <property type="match status" value="1"/>
</dbReference>
<dbReference type="AlphaFoldDB" id="A0A0C2IXG1"/>
<reference evidence="5 6" key="1">
    <citation type="journal article" date="2014" name="Genome Biol. Evol.">
        <title>The genome of the myxosporean Thelohanellus kitauei shows adaptations to nutrient acquisition within its fish host.</title>
        <authorList>
            <person name="Yang Y."/>
            <person name="Xiong J."/>
            <person name="Zhou Z."/>
            <person name="Huo F."/>
            <person name="Miao W."/>
            <person name="Ran C."/>
            <person name="Liu Y."/>
            <person name="Zhang J."/>
            <person name="Feng J."/>
            <person name="Wang M."/>
            <person name="Wang M."/>
            <person name="Wang L."/>
            <person name="Yao B."/>
        </authorList>
    </citation>
    <scope>NUCLEOTIDE SEQUENCE [LARGE SCALE GENOMIC DNA]</scope>
    <source>
        <strain evidence="5">Wuqing</strain>
    </source>
</reference>
<comment type="caution">
    <text evidence="5">The sequence shown here is derived from an EMBL/GenBank/DDBJ whole genome shotgun (WGS) entry which is preliminary data.</text>
</comment>
<protein>
    <recommendedName>
        <fullName evidence="4">ShKT domain-containing protein</fullName>
    </recommendedName>
</protein>
<dbReference type="Gene3D" id="1.10.10.1940">
    <property type="match status" value="1"/>
</dbReference>
<comment type="caution">
    <text evidence="1">Lacks conserved residue(s) required for the propagation of feature annotation.</text>
</comment>
<dbReference type="EMBL" id="JWZT01002207">
    <property type="protein sequence ID" value="KII70049.1"/>
    <property type="molecule type" value="Genomic_DNA"/>
</dbReference>
<evidence type="ECO:0000256" key="3">
    <source>
        <dbReference type="SAM" id="SignalP"/>
    </source>
</evidence>
<sequence length="155" mass="18057">MSIVYLIFLNLIFTQKYAFGESDDSKDHKESIFDDLKNIKDILLNDLHDFEKKLKEGFFSLVNSKGDSTNAKPEEKTDKKLENPDVSKEVPKLISKRNARHHHSDKRSKIVKISHKKQCVDQLNNCQQIKKLNVCKTSKSSMEKLCRKTCHFCDR</sequence>
<evidence type="ECO:0000313" key="6">
    <source>
        <dbReference type="Proteomes" id="UP000031668"/>
    </source>
</evidence>
<keyword evidence="6" id="KW-1185">Reference proteome</keyword>
<feature type="compositionally biased region" description="Basic residues" evidence="2">
    <location>
        <begin position="94"/>
        <end position="108"/>
    </location>
</feature>
<keyword evidence="3" id="KW-0732">Signal</keyword>
<gene>
    <name evidence="5" type="ORF">RF11_08528</name>
</gene>
<proteinExistence type="predicted"/>
<dbReference type="InterPro" id="IPR003582">
    <property type="entry name" value="ShKT_dom"/>
</dbReference>
<keyword evidence="1" id="KW-1015">Disulfide bond</keyword>